<reference evidence="1" key="1">
    <citation type="journal article" date="2020" name="Stud. Mycol.">
        <title>101 Dothideomycetes genomes: a test case for predicting lifestyles and emergence of pathogens.</title>
        <authorList>
            <person name="Haridas S."/>
            <person name="Albert R."/>
            <person name="Binder M."/>
            <person name="Bloem J."/>
            <person name="Labutti K."/>
            <person name="Salamov A."/>
            <person name="Andreopoulos B."/>
            <person name="Baker S."/>
            <person name="Barry K."/>
            <person name="Bills G."/>
            <person name="Bluhm B."/>
            <person name="Cannon C."/>
            <person name="Castanera R."/>
            <person name="Culley D."/>
            <person name="Daum C."/>
            <person name="Ezra D."/>
            <person name="Gonzalez J."/>
            <person name="Henrissat B."/>
            <person name="Kuo A."/>
            <person name="Liang C."/>
            <person name="Lipzen A."/>
            <person name="Lutzoni F."/>
            <person name="Magnuson J."/>
            <person name="Mondo S."/>
            <person name="Nolan M."/>
            <person name="Ohm R."/>
            <person name="Pangilinan J."/>
            <person name="Park H.-J."/>
            <person name="Ramirez L."/>
            <person name="Alfaro M."/>
            <person name="Sun H."/>
            <person name="Tritt A."/>
            <person name="Yoshinaga Y."/>
            <person name="Zwiers L.-H."/>
            <person name="Turgeon B."/>
            <person name="Goodwin S."/>
            <person name="Spatafora J."/>
            <person name="Crous P."/>
            <person name="Grigoriev I."/>
        </authorList>
    </citation>
    <scope>NUCLEOTIDE SEQUENCE</scope>
    <source>
        <strain evidence="1">SCOH1-5</strain>
    </source>
</reference>
<gene>
    <name evidence="1" type="ORF">CERZMDRAFT_89768</name>
</gene>
<evidence type="ECO:0000313" key="1">
    <source>
        <dbReference type="EMBL" id="KAF2217088.1"/>
    </source>
</evidence>
<protein>
    <submittedName>
        <fullName evidence="1">Uncharacterized protein</fullName>
    </submittedName>
</protein>
<proteinExistence type="predicted"/>
<dbReference type="Proteomes" id="UP000799539">
    <property type="component" value="Unassembled WGS sequence"/>
</dbReference>
<evidence type="ECO:0000313" key="2">
    <source>
        <dbReference type="Proteomes" id="UP000799539"/>
    </source>
</evidence>
<dbReference type="AlphaFoldDB" id="A0A6A6FV32"/>
<organism evidence="1 2">
    <name type="scientific">Cercospora zeae-maydis SCOH1-5</name>
    <dbReference type="NCBI Taxonomy" id="717836"/>
    <lineage>
        <taxon>Eukaryota</taxon>
        <taxon>Fungi</taxon>
        <taxon>Dikarya</taxon>
        <taxon>Ascomycota</taxon>
        <taxon>Pezizomycotina</taxon>
        <taxon>Dothideomycetes</taxon>
        <taxon>Dothideomycetidae</taxon>
        <taxon>Mycosphaerellales</taxon>
        <taxon>Mycosphaerellaceae</taxon>
        <taxon>Cercospora</taxon>
    </lineage>
</organism>
<sequence length="101" mass="11089">MNADAIYDEDYDTIDAVSYGPPRTDAAEEQRSMPQLDVYGVPSAALRVAGQTGAQVHGRGICMLVEVRSFAQKAGDINLWALLGPIWNCRLLSRSWSTEKC</sequence>
<dbReference type="EMBL" id="ML992663">
    <property type="protein sequence ID" value="KAF2217088.1"/>
    <property type="molecule type" value="Genomic_DNA"/>
</dbReference>
<accession>A0A6A6FV32</accession>
<keyword evidence="2" id="KW-1185">Reference proteome</keyword>
<name>A0A6A6FV32_9PEZI</name>